<organism evidence="6 7">
    <name type="scientific">Olea europaea subsp. europaea</name>
    <dbReference type="NCBI Taxonomy" id="158383"/>
    <lineage>
        <taxon>Eukaryota</taxon>
        <taxon>Viridiplantae</taxon>
        <taxon>Streptophyta</taxon>
        <taxon>Embryophyta</taxon>
        <taxon>Tracheophyta</taxon>
        <taxon>Spermatophyta</taxon>
        <taxon>Magnoliopsida</taxon>
        <taxon>eudicotyledons</taxon>
        <taxon>Gunneridae</taxon>
        <taxon>Pentapetalae</taxon>
        <taxon>asterids</taxon>
        <taxon>lamiids</taxon>
        <taxon>Lamiales</taxon>
        <taxon>Oleaceae</taxon>
        <taxon>Oleeae</taxon>
        <taxon>Olea</taxon>
    </lineage>
</organism>
<dbReference type="FunFam" id="3.30.40.10:FF:000239">
    <property type="entry name" value="probable BOI-related E3 ubiquitin-protein ligase 2"/>
    <property type="match status" value="1"/>
</dbReference>
<dbReference type="Pfam" id="PF13920">
    <property type="entry name" value="zf-C3HC4_3"/>
    <property type="match status" value="1"/>
</dbReference>
<dbReference type="Gene3D" id="3.30.40.10">
    <property type="entry name" value="Zinc/RING finger domain, C3HC4 (zinc finger)"/>
    <property type="match status" value="1"/>
</dbReference>
<protein>
    <submittedName>
        <fullName evidence="6">Uncharacterized protein</fullName>
    </submittedName>
</protein>
<keyword evidence="2" id="KW-0863">Zinc-finger</keyword>
<reference evidence="6 7" key="1">
    <citation type="submission" date="2019-12" db="EMBL/GenBank/DDBJ databases">
        <authorList>
            <person name="Alioto T."/>
            <person name="Alioto T."/>
            <person name="Gomez Garrido J."/>
        </authorList>
    </citation>
    <scope>NUCLEOTIDE SEQUENCE [LARGE SCALE GENOMIC DNA]</scope>
</reference>
<comment type="caution">
    <text evidence="6">The sequence shown here is derived from an EMBL/GenBank/DDBJ whole genome shotgun (WGS) entry which is preliminary data.</text>
</comment>
<evidence type="ECO:0000256" key="4">
    <source>
        <dbReference type="SAM" id="Coils"/>
    </source>
</evidence>
<dbReference type="InterPro" id="IPR013083">
    <property type="entry name" value="Znf_RING/FYVE/PHD"/>
</dbReference>
<dbReference type="AlphaFoldDB" id="A0A8S0Q545"/>
<evidence type="ECO:0000256" key="3">
    <source>
        <dbReference type="ARBA" id="ARBA00022833"/>
    </source>
</evidence>
<dbReference type="OrthoDB" id="1711136at2759"/>
<dbReference type="CDD" id="cd16649">
    <property type="entry name" value="mRING-HC-C3HC5_CGRF1-like"/>
    <property type="match status" value="1"/>
</dbReference>
<evidence type="ECO:0000256" key="1">
    <source>
        <dbReference type="ARBA" id="ARBA00022723"/>
    </source>
</evidence>
<keyword evidence="7" id="KW-1185">Reference proteome</keyword>
<evidence type="ECO:0000256" key="5">
    <source>
        <dbReference type="SAM" id="SignalP"/>
    </source>
</evidence>
<dbReference type="PANTHER" id="PTHR42647:SF9">
    <property type="entry name" value="S-RIBONUCLEASE BINDING PROTEIN SBP1-RELATED"/>
    <property type="match status" value="1"/>
</dbReference>
<dbReference type="EMBL" id="CACTIH010000404">
    <property type="protein sequence ID" value="CAA2960442.1"/>
    <property type="molecule type" value="Genomic_DNA"/>
</dbReference>
<name>A0A8S0Q545_OLEEU</name>
<proteinExistence type="predicted"/>
<gene>
    <name evidence="6" type="ORF">OLEA9_A108369</name>
</gene>
<dbReference type="Gramene" id="OE9A108369T2">
    <property type="protein sequence ID" value="OE9A108369C2"/>
    <property type="gene ID" value="OE9A108369"/>
</dbReference>
<keyword evidence="3" id="KW-0862">Zinc</keyword>
<dbReference type="GO" id="GO:0008270">
    <property type="term" value="F:zinc ion binding"/>
    <property type="evidence" value="ECO:0007669"/>
    <property type="project" value="UniProtKB-KW"/>
</dbReference>
<accession>A0A8S0Q545</accession>
<dbReference type="GO" id="GO:0004842">
    <property type="term" value="F:ubiquitin-protein transferase activity"/>
    <property type="evidence" value="ECO:0007669"/>
    <property type="project" value="TreeGrafter"/>
</dbReference>
<keyword evidence="1" id="KW-0479">Metal-binding</keyword>
<dbReference type="Proteomes" id="UP000594638">
    <property type="component" value="Unassembled WGS sequence"/>
</dbReference>
<keyword evidence="5" id="KW-0732">Signal</keyword>
<evidence type="ECO:0000313" key="7">
    <source>
        <dbReference type="Proteomes" id="UP000594638"/>
    </source>
</evidence>
<sequence>MACFVGWISHINKLECCLLCCLVMSRTANQTCTIGAWINISCVIFRKMSGEEGNGNAKFAVFVEDNRIQYDTNSLPQLQLFRHVPIEFGDNAKNCIGNDKAPIGNRQIERAKKGEPVCRQLKVHLSLNNNFCPVDMGHIGTPLNANPVSTGIGCSSEKEQHISSVTSAGENMKDGLLGAPLSNSVEMEIDRWTKEFNQYIQLQEENIRKGVNELSRRHAISLLDAMEKQINRKLNEKELEMENMNRKNKELGDRIKQVAEDAQKWHYLAKYNESIVNVLKSNIQQLLAQGTSRAQEGSGESEVDDAVSCTNHWEIVSGSGSEVPTNHRLKCRGCKGKEVSVLLFPCRHLCLCIDCEGFIDICPICQVVKTASVQVYMS</sequence>
<keyword evidence="4" id="KW-0175">Coiled coil</keyword>
<feature type="chain" id="PRO_5035868228" evidence="5">
    <location>
        <begin position="29"/>
        <end position="378"/>
    </location>
</feature>
<feature type="signal peptide" evidence="5">
    <location>
        <begin position="1"/>
        <end position="28"/>
    </location>
</feature>
<evidence type="ECO:0000313" key="6">
    <source>
        <dbReference type="EMBL" id="CAA2960442.1"/>
    </source>
</evidence>
<dbReference type="PANTHER" id="PTHR42647">
    <property type="entry name" value="SBP (S-RIBONUCLEASE BINDING PROTEIN) FAMILY PROTEIN"/>
    <property type="match status" value="1"/>
</dbReference>
<feature type="coiled-coil region" evidence="4">
    <location>
        <begin position="223"/>
        <end position="261"/>
    </location>
</feature>
<evidence type="ECO:0000256" key="2">
    <source>
        <dbReference type="ARBA" id="ARBA00022771"/>
    </source>
</evidence>